<feature type="transmembrane region" description="Helical" evidence="2">
    <location>
        <begin position="12"/>
        <end position="29"/>
    </location>
</feature>
<dbReference type="SUPFAM" id="SSF52833">
    <property type="entry name" value="Thioredoxin-like"/>
    <property type="match status" value="1"/>
</dbReference>
<dbReference type="CDD" id="cd02966">
    <property type="entry name" value="TlpA_like_family"/>
    <property type="match status" value="1"/>
</dbReference>
<keyword evidence="2" id="KW-0472">Membrane</keyword>
<proteinExistence type="predicted"/>
<dbReference type="GO" id="GO:0016209">
    <property type="term" value="F:antioxidant activity"/>
    <property type="evidence" value="ECO:0007669"/>
    <property type="project" value="InterPro"/>
</dbReference>
<feature type="transmembrane region" description="Helical" evidence="2">
    <location>
        <begin position="140"/>
        <end position="157"/>
    </location>
</feature>
<dbReference type="PANTHER" id="PTHR42852">
    <property type="entry name" value="THIOL:DISULFIDE INTERCHANGE PROTEIN DSBE"/>
    <property type="match status" value="1"/>
</dbReference>
<feature type="domain" description="Thioredoxin" evidence="3">
    <location>
        <begin position="216"/>
        <end position="355"/>
    </location>
</feature>
<dbReference type="PROSITE" id="PS51352">
    <property type="entry name" value="THIOREDOXIN_2"/>
    <property type="match status" value="1"/>
</dbReference>
<dbReference type="EMBL" id="JABTTE010000004">
    <property type="protein sequence ID" value="NSL51067.1"/>
    <property type="molecule type" value="Genomic_DNA"/>
</dbReference>
<dbReference type="InterPro" id="IPR000866">
    <property type="entry name" value="AhpC/TSA"/>
</dbReference>
<keyword evidence="1" id="KW-1015">Disulfide bond</keyword>
<evidence type="ECO:0000313" key="4">
    <source>
        <dbReference type="EMBL" id="NSL51067.1"/>
    </source>
</evidence>
<feature type="transmembrane region" description="Helical" evidence="2">
    <location>
        <begin position="188"/>
        <end position="207"/>
    </location>
</feature>
<protein>
    <submittedName>
        <fullName evidence="4">Redoxin domain-containing protein</fullName>
    </submittedName>
</protein>
<dbReference type="InterPro" id="IPR050553">
    <property type="entry name" value="Thioredoxin_ResA/DsbE_sf"/>
</dbReference>
<reference evidence="4" key="1">
    <citation type="submission" date="2020-06" db="EMBL/GenBank/DDBJ databases">
        <title>A novel thermopfilic bacterium from Erzurum, Turkey.</title>
        <authorList>
            <person name="Adiguzel A."/>
            <person name="Ay H."/>
            <person name="Baltaci M.O."/>
        </authorList>
    </citation>
    <scope>NUCLEOTIDE SEQUENCE</scope>
    <source>
        <strain evidence="4">P2</strain>
    </source>
</reference>
<dbReference type="Proteomes" id="UP000625804">
    <property type="component" value="Unassembled WGS sequence"/>
</dbReference>
<dbReference type="PANTHER" id="PTHR42852:SF1">
    <property type="entry name" value="THIOREDOXIN-LIKE PROTEIN YNEN"/>
    <property type="match status" value="1"/>
</dbReference>
<dbReference type="GO" id="GO:0016491">
    <property type="term" value="F:oxidoreductase activity"/>
    <property type="evidence" value="ECO:0007669"/>
    <property type="project" value="InterPro"/>
</dbReference>
<evidence type="ECO:0000256" key="2">
    <source>
        <dbReference type="SAM" id="Phobius"/>
    </source>
</evidence>
<name>A0A8J8KAX6_9BACI</name>
<dbReference type="InterPro" id="IPR017937">
    <property type="entry name" value="Thioredoxin_CS"/>
</dbReference>
<evidence type="ECO:0000259" key="3">
    <source>
        <dbReference type="PROSITE" id="PS51352"/>
    </source>
</evidence>
<dbReference type="InterPro" id="IPR013766">
    <property type="entry name" value="Thioredoxin_domain"/>
</dbReference>
<feature type="transmembrane region" description="Helical" evidence="2">
    <location>
        <begin position="79"/>
        <end position="101"/>
    </location>
</feature>
<dbReference type="PROSITE" id="PS00194">
    <property type="entry name" value="THIOREDOXIN_1"/>
    <property type="match status" value="1"/>
</dbReference>
<accession>A0A8J8KAX6</accession>
<dbReference type="Pfam" id="PF00578">
    <property type="entry name" value="AhpC-TSA"/>
    <property type="match status" value="1"/>
</dbReference>
<sequence length="355" mass="40166">MINDAIKFGPFLIKYIYLVIIVSSVISYVVMKSRLKERPDLQAMIMDEFGNATLLWIFIWKFSYSLFYPTRAIETPQTILFFTGGQNGGILATIISCCYLICKVKKHRLNYKIAFDTFIVGVLSFLTSYYLLLFLFSYEVAQSFGKMVVVALLFYIYSKRSIKQMNKNLEGRNGGTNQTERKEIMKKAIALIVFIGLIGYTIFSAAFSEESAVVGVEKGNIAPDFELVTLNGDKVKLSDFRGKKVLLNFWASWCGPCRAEMPDMEELHKEGREDLVILAVNATQTERSADSPSNFIQELGLTFPILLDEEGKVTKTYQVVALPTTYFIDSKGIIEDKFTGTLSYEQMLNGISKLD</sequence>
<gene>
    <name evidence="4" type="ORF">HR057_04710</name>
</gene>
<keyword evidence="5" id="KW-1185">Reference proteome</keyword>
<dbReference type="Gene3D" id="3.40.30.10">
    <property type="entry name" value="Glutaredoxin"/>
    <property type="match status" value="1"/>
</dbReference>
<dbReference type="RefSeq" id="WP_173730273.1">
    <property type="nucleotide sequence ID" value="NZ_JABTTE010000004.1"/>
</dbReference>
<evidence type="ECO:0000256" key="1">
    <source>
        <dbReference type="ARBA" id="ARBA00023157"/>
    </source>
</evidence>
<keyword evidence="2" id="KW-1133">Transmembrane helix</keyword>
<evidence type="ECO:0000313" key="5">
    <source>
        <dbReference type="Proteomes" id="UP000625804"/>
    </source>
</evidence>
<comment type="caution">
    <text evidence="4">The sequence shown here is derived from an EMBL/GenBank/DDBJ whole genome shotgun (WGS) entry which is preliminary data.</text>
</comment>
<dbReference type="InterPro" id="IPR036249">
    <property type="entry name" value="Thioredoxin-like_sf"/>
</dbReference>
<organism evidence="4 5">
    <name type="scientific">Calidifontibacillus erzurumensis</name>
    <dbReference type="NCBI Taxonomy" id="2741433"/>
    <lineage>
        <taxon>Bacteria</taxon>
        <taxon>Bacillati</taxon>
        <taxon>Bacillota</taxon>
        <taxon>Bacilli</taxon>
        <taxon>Bacillales</taxon>
        <taxon>Bacillaceae</taxon>
        <taxon>Calidifontibacillus/Schinkia group</taxon>
        <taxon>Calidifontibacillus</taxon>
    </lineage>
</organism>
<feature type="transmembrane region" description="Helical" evidence="2">
    <location>
        <begin position="49"/>
        <end position="67"/>
    </location>
</feature>
<feature type="transmembrane region" description="Helical" evidence="2">
    <location>
        <begin position="113"/>
        <end position="134"/>
    </location>
</feature>
<keyword evidence="2" id="KW-0812">Transmembrane</keyword>
<dbReference type="AlphaFoldDB" id="A0A8J8KAX6"/>